<reference evidence="2" key="2">
    <citation type="submission" date="2023-05" db="EMBL/GenBank/DDBJ databases">
        <authorList>
            <consortium name="Lawrence Berkeley National Laboratory"/>
            <person name="Steindorff A."/>
            <person name="Hensen N."/>
            <person name="Bonometti L."/>
            <person name="Westerberg I."/>
            <person name="Brannstrom I.O."/>
            <person name="Guillou S."/>
            <person name="Cros-Aarteil S."/>
            <person name="Calhoun S."/>
            <person name="Haridas S."/>
            <person name="Kuo A."/>
            <person name="Mondo S."/>
            <person name="Pangilinan J."/>
            <person name="Riley R."/>
            <person name="Labutti K."/>
            <person name="Andreopoulos B."/>
            <person name="Lipzen A."/>
            <person name="Chen C."/>
            <person name="Yanf M."/>
            <person name="Daum C."/>
            <person name="Ng V."/>
            <person name="Clum A."/>
            <person name="Ohm R."/>
            <person name="Martin F."/>
            <person name="Silar P."/>
            <person name="Natvig D."/>
            <person name="Lalanne C."/>
            <person name="Gautier V."/>
            <person name="Ament-Velasquez S.L."/>
            <person name="Kruys A."/>
            <person name="Hutchinson M.I."/>
            <person name="Powell A.J."/>
            <person name="Barry K."/>
            <person name="Miller A.N."/>
            <person name="Grigoriev I.V."/>
            <person name="Debuchy R."/>
            <person name="Gladieux P."/>
            <person name="Thoren M.H."/>
            <person name="Johannesson H."/>
        </authorList>
    </citation>
    <scope>NUCLEOTIDE SEQUENCE</scope>
    <source>
        <strain evidence="2">CBS 508.74</strain>
    </source>
</reference>
<dbReference type="EMBL" id="MU853332">
    <property type="protein sequence ID" value="KAK4116924.1"/>
    <property type="molecule type" value="Genomic_DNA"/>
</dbReference>
<evidence type="ECO:0000313" key="3">
    <source>
        <dbReference type="Proteomes" id="UP001302812"/>
    </source>
</evidence>
<sequence>MDTSQLQPSPRPLYGAYDDNDVLVIYEYLRLEAAIGAYLKDRLKLEDAPGRRILPDHDAWASTSQNHCLEPSWRYKAIHHILARALFTAIDFGSFSEYALLPPSMIAFWRKLPRSDWSWATCKPSSSSNSSRSRSRSRSRETRRLPAAVLQVVRAPHAIIPQVLKLRDLLCKVLPVVACTPRPPPWAGIFSRRSREQQQREAELKVKELEDLIWATARLGYTILSHPCIWAFNWHDPGMMLQMPRLLKYPNASGESESDRQPEPIEVPITRVFECGTSMVQLLNPYGSSSVDVGEVG</sequence>
<gene>
    <name evidence="2" type="ORF">N656DRAFT_803081</name>
</gene>
<comment type="caution">
    <text evidence="2">The sequence shown here is derived from an EMBL/GenBank/DDBJ whole genome shotgun (WGS) entry which is preliminary data.</text>
</comment>
<evidence type="ECO:0000256" key="1">
    <source>
        <dbReference type="SAM" id="MobiDB-lite"/>
    </source>
</evidence>
<keyword evidence="3" id="KW-1185">Reference proteome</keyword>
<dbReference type="AlphaFoldDB" id="A0AAN6TLX6"/>
<name>A0AAN6TLX6_9PEZI</name>
<organism evidence="2 3">
    <name type="scientific">Canariomyces notabilis</name>
    <dbReference type="NCBI Taxonomy" id="2074819"/>
    <lineage>
        <taxon>Eukaryota</taxon>
        <taxon>Fungi</taxon>
        <taxon>Dikarya</taxon>
        <taxon>Ascomycota</taxon>
        <taxon>Pezizomycotina</taxon>
        <taxon>Sordariomycetes</taxon>
        <taxon>Sordariomycetidae</taxon>
        <taxon>Sordariales</taxon>
        <taxon>Chaetomiaceae</taxon>
        <taxon>Canariomyces</taxon>
    </lineage>
</organism>
<reference evidence="2" key="1">
    <citation type="journal article" date="2023" name="Mol. Phylogenet. Evol.">
        <title>Genome-scale phylogeny and comparative genomics of the fungal order Sordariales.</title>
        <authorList>
            <person name="Hensen N."/>
            <person name="Bonometti L."/>
            <person name="Westerberg I."/>
            <person name="Brannstrom I.O."/>
            <person name="Guillou S."/>
            <person name="Cros-Aarteil S."/>
            <person name="Calhoun S."/>
            <person name="Haridas S."/>
            <person name="Kuo A."/>
            <person name="Mondo S."/>
            <person name="Pangilinan J."/>
            <person name="Riley R."/>
            <person name="LaButti K."/>
            <person name="Andreopoulos B."/>
            <person name="Lipzen A."/>
            <person name="Chen C."/>
            <person name="Yan M."/>
            <person name="Daum C."/>
            <person name="Ng V."/>
            <person name="Clum A."/>
            <person name="Steindorff A."/>
            <person name="Ohm R.A."/>
            <person name="Martin F."/>
            <person name="Silar P."/>
            <person name="Natvig D.O."/>
            <person name="Lalanne C."/>
            <person name="Gautier V."/>
            <person name="Ament-Velasquez S.L."/>
            <person name="Kruys A."/>
            <person name="Hutchinson M.I."/>
            <person name="Powell A.J."/>
            <person name="Barry K."/>
            <person name="Miller A.N."/>
            <person name="Grigoriev I.V."/>
            <person name="Debuchy R."/>
            <person name="Gladieux P."/>
            <person name="Hiltunen Thoren M."/>
            <person name="Johannesson H."/>
        </authorList>
    </citation>
    <scope>NUCLEOTIDE SEQUENCE</scope>
    <source>
        <strain evidence="2">CBS 508.74</strain>
    </source>
</reference>
<dbReference type="Proteomes" id="UP001302812">
    <property type="component" value="Unassembled WGS sequence"/>
</dbReference>
<evidence type="ECO:0000313" key="2">
    <source>
        <dbReference type="EMBL" id="KAK4116924.1"/>
    </source>
</evidence>
<proteinExistence type="predicted"/>
<protein>
    <submittedName>
        <fullName evidence="2">Uncharacterized protein</fullName>
    </submittedName>
</protein>
<dbReference type="GeneID" id="89942446"/>
<dbReference type="RefSeq" id="XP_064674494.1">
    <property type="nucleotide sequence ID" value="XM_064818321.1"/>
</dbReference>
<feature type="region of interest" description="Disordered" evidence="1">
    <location>
        <begin position="119"/>
        <end position="142"/>
    </location>
</feature>
<accession>A0AAN6TLX6</accession>